<dbReference type="AlphaFoldDB" id="K4ANJ7"/>
<proteinExistence type="predicted"/>
<dbReference type="InParanoid" id="K4ANJ7"/>
<dbReference type="EnsemblPlants" id="KQK92661">
    <property type="protein sequence ID" value="KQK92661"/>
    <property type="gene ID" value="SETIT_040494mg"/>
</dbReference>
<keyword evidence="2" id="KW-1185">Reference proteome</keyword>
<organism evidence="1 2">
    <name type="scientific">Setaria italica</name>
    <name type="common">Foxtail millet</name>
    <name type="synonym">Panicum italicum</name>
    <dbReference type="NCBI Taxonomy" id="4555"/>
    <lineage>
        <taxon>Eukaryota</taxon>
        <taxon>Viridiplantae</taxon>
        <taxon>Streptophyta</taxon>
        <taxon>Embryophyta</taxon>
        <taxon>Tracheophyta</taxon>
        <taxon>Spermatophyta</taxon>
        <taxon>Magnoliopsida</taxon>
        <taxon>Liliopsida</taxon>
        <taxon>Poales</taxon>
        <taxon>Poaceae</taxon>
        <taxon>PACMAD clade</taxon>
        <taxon>Panicoideae</taxon>
        <taxon>Panicodae</taxon>
        <taxon>Paniceae</taxon>
        <taxon>Cenchrinae</taxon>
        <taxon>Setaria</taxon>
    </lineage>
</organism>
<evidence type="ECO:0000313" key="2">
    <source>
        <dbReference type="Proteomes" id="UP000004995"/>
    </source>
</evidence>
<protein>
    <submittedName>
        <fullName evidence="1">Uncharacterized protein</fullName>
    </submittedName>
</protein>
<reference evidence="1" key="2">
    <citation type="submission" date="2018-08" db="UniProtKB">
        <authorList>
            <consortium name="EnsemblPlants"/>
        </authorList>
    </citation>
    <scope>IDENTIFICATION</scope>
    <source>
        <strain evidence="1">Yugu1</strain>
    </source>
</reference>
<dbReference type="Proteomes" id="UP000004995">
    <property type="component" value="Unassembled WGS sequence"/>
</dbReference>
<dbReference type="EMBL" id="AGNK02006132">
    <property type="status" value="NOT_ANNOTATED_CDS"/>
    <property type="molecule type" value="Genomic_DNA"/>
</dbReference>
<dbReference type="Gramene" id="KQK92661">
    <property type="protein sequence ID" value="KQK92661"/>
    <property type="gene ID" value="SETIT_040494mg"/>
</dbReference>
<sequence length="76" mass="8773">MKKGLRQYAEYLGHFNGCCVLLTATVIQRNSRWALLFVICLDVGLDQCQYVWCSNHHAVHSCVFSFFLKKIMSVKC</sequence>
<dbReference type="HOGENOM" id="CLU_2659231_0_0_1"/>
<accession>K4ANJ7</accession>
<reference evidence="2" key="1">
    <citation type="journal article" date="2012" name="Nat. Biotechnol.">
        <title>Reference genome sequence of the model plant Setaria.</title>
        <authorList>
            <person name="Bennetzen J.L."/>
            <person name="Schmutz J."/>
            <person name="Wang H."/>
            <person name="Percifield R."/>
            <person name="Hawkins J."/>
            <person name="Pontaroli A.C."/>
            <person name="Estep M."/>
            <person name="Feng L."/>
            <person name="Vaughn J.N."/>
            <person name="Grimwood J."/>
            <person name="Jenkins J."/>
            <person name="Barry K."/>
            <person name="Lindquist E."/>
            <person name="Hellsten U."/>
            <person name="Deshpande S."/>
            <person name="Wang X."/>
            <person name="Wu X."/>
            <person name="Mitros T."/>
            <person name="Triplett J."/>
            <person name="Yang X."/>
            <person name="Ye C.Y."/>
            <person name="Mauro-Herrera M."/>
            <person name="Wang L."/>
            <person name="Li P."/>
            <person name="Sharma M."/>
            <person name="Sharma R."/>
            <person name="Ronald P.C."/>
            <person name="Panaud O."/>
            <person name="Kellogg E.A."/>
            <person name="Brutnell T.P."/>
            <person name="Doust A.N."/>
            <person name="Tuskan G.A."/>
            <person name="Rokhsar D."/>
            <person name="Devos K.M."/>
        </authorList>
    </citation>
    <scope>NUCLEOTIDE SEQUENCE [LARGE SCALE GENOMIC DNA]</scope>
    <source>
        <strain evidence="2">cv. Yugu1</strain>
    </source>
</reference>
<name>K4ANJ7_SETIT</name>
<evidence type="ECO:0000313" key="1">
    <source>
        <dbReference type="EnsemblPlants" id="KQK92661"/>
    </source>
</evidence>